<evidence type="ECO:0000313" key="3">
    <source>
        <dbReference type="Proteomes" id="UP000626242"/>
    </source>
</evidence>
<organism evidence="2 3">
    <name type="scientific">Kaistella pullorum</name>
    <dbReference type="NCBI Taxonomy" id="2763074"/>
    <lineage>
        <taxon>Bacteria</taxon>
        <taxon>Pseudomonadati</taxon>
        <taxon>Bacteroidota</taxon>
        <taxon>Flavobacteriia</taxon>
        <taxon>Flavobacteriales</taxon>
        <taxon>Weeksellaceae</taxon>
        <taxon>Chryseobacterium group</taxon>
        <taxon>Kaistella</taxon>
    </lineage>
</organism>
<comment type="caution">
    <text evidence="2">The sequence shown here is derived from an EMBL/GenBank/DDBJ whole genome shotgun (WGS) entry which is preliminary data.</text>
</comment>
<feature type="region of interest" description="Disordered" evidence="1">
    <location>
        <begin position="1"/>
        <end position="51"/>
    </location>
</feature>
<evidence type="ECO:0000256" key="1">
    <source>
        <dbReference type="SAM" id="MobiDB-lite"/>
    </source>
</evidence>
<dbReference type="RefSeq" id="WP_251834278.1">
    <property type="nucleotide sequence ID" value="NZ_JACSPS010000006.1"/>
</dbReference>
<dbReference type="Proteomes" id="UP000626242">
    <property type="component" value="Unassembled WGS sequence"/>
</dbReference>
<protein>
    <submittedName>
        <fullName evidence="2">Uncharacterized protein</fullName>
    </submittedName>
</protein>
<accession>A0ABR8WPS0</accession>
<evidence type="ECO:0000313" key="2">
    <source>
        <dbReference type="EMBL" id="MBD8019082.1"/>
    </source>
</evidence>
<keyword evidence="3" id="KW-1185">Reference proteome</keyword>
<reference evidence="2 3" key="1">
    <citation type="submission" date="2020-08" db="EMBL/GenBank/DDBJ databases">
        <title>A Genomic Blueprint of the Chicken Gut Microbiome.</title>
        <authorList>
            <person name="Gilroy R."/>
            <person name="Ravi A."/>
            <person name="Getino M."/>
            <person name="Pursley I."/>
            <person name="Horton D.L."/>
            <person name="Alikhan N.-F."/>
            <person name="Baker D."/>
            <person name="Gharbi K."/>
            <person name="Hall N."/>
            <person name="Watson M."/>
            <person name="Adriaenssens E.M."/>
            <person name="Foster-Nyarko E."/>
            <person name="Jarju S."/>
            <person name="Secka A."/>
            <person name="Antonio M."/>
            <person name="Oren A."/>
            <person name="Chaudhuri R."/>
            <person name="La Ragione R.M."/>
            <person name="Hildebrand F."/>
            <person name="Pallen M.J."/>
        </authorList>
    </citation>
    <scope>NUCLEOTIDE SEQUENCE [LARGE SCALE GENOMIC DNA]</scope>
    <source>
        <strain evidence="2 3">Sa1CVA4</strain>
    </source>
</reference>
<feature type="compositionally biased region" description="Basic and acidic residues" evidence="1">
    <location>
        <begin position="42"/>
        <end position="51"/>
    </location>
</feature>
<name>A0ABR8WPS0_9FLAO</name>
<dbReference type="EMBL" id="JACSPS010000006">
    <property type="protein sequence ID" value="MBD8019082.1"/>
    <property type="molecule type" value="Genomic_DNA"/>
</dbReference>
<sequence>MKPSVLSNFGKKKESSGQSLKLQDAFQKMQRKTGVLPSPEPAEPKMEQKKVEKVKPKNYNFSFSSEAENMNYIRALEFEKRQQDPEFFQFTASDVVKEGVDLLRQTGQRLKKRPSGMIPTRRGRVMKGTELNNRVRTSFSLTANDVEFIYDYIYTKSGNVLGAFTKEDFMNEMIGALKAKYGEL</sequence>
<proteinExistence type="predicted"/>
<gene>
    <name evidence="2" type="ORF">H9628_11425</name>
</gene>